<dbReference type="Proteomes" id="UP000250321">
    <property type="component" value="Unassembled WGS sequence"/>
</dbReference>
<feature type="transmembrane region" description="Helical" evidence="1">
    <location>
        <begin position="7"/>
        <end position="25"/>
    </location>
</feature>
<proteinExistence type="predicted"/>
<evidence type="ECO:0000313" key="3">
    <source>
        <dbReference type="Proteomes" id="UP000250321"/>
    </source>
</evidence>
<dbReference type="PANTHER" id="PTHR35288">
    <property type="entry name" value="TAIL FIBER"/>
    <property type="match status" value="1"/>
</dbReference>
<protein>
    <submittedName>
        <fullName evidence="2">Uncharacterized protein</fullName>
    </submittedName>
</protein>
<sequence>MASSKKWASIISSIASCVYFLVIILQCPLFSVPCTAGICRTPIEFNNVKAADAISELQRLEF</sequence>
<keyword evidence="1" id="KW-0812">Transmembrane</keyword>
<name>A0A314XW58_PRUYE</name>
<keyword evidence="1" id="KW-0472">Membrane</keyword>
<organism evidence="2 3">
    <name type="scientific">Prunus yedoensis var. nudiflora</name>
    <dbReference type="NCBI Taxonomy" id="2094558"/>
    <lineage>
        <taxon>Eukaryota</taxon>
        <taxon>Viridiplantae</taxon>
        <taxon>Streptophyta</taxon>
        <taxon>Embryophyta</taxon>
        <taxon>Tracheophyta</taxon>
        <taxon>Spermatophyta</taxon>
        <taxon>Magnoliopsida</taxon>
        <taxon>eudicotyledons</taxon>
        <taxon>Gunneridae</taxon>
        <taxon>Pentapetalae</taxon>
        <taxon>rosids</taxon>
        <taxon>fabids</taxon>
        <taxon>Rosales</taxon>
        <taxon>Rosaceae</taxon>
        <taxon>Amygdaloideae</taxon>
        <taxon>Amygdaleae</taxon>
        <taxon>Prunus</taxon>
    </lineage>
</organism>
<dbReference type="PROSITE" id="PS51257">
    <property type="entry name" value="PROKAR_LIPOPROTEIN"/>
    <property type="match status" value="1"/>
</dbReference>
<dbReference type="EMBL" id="PJQY01002057">
    <property type="protein sequence ID" value="PQP96838.1"/>
    <property type="molecule type" value="Genomic_DNA"/>
</dbReference>
<comment type="caution">
    <text evidence="2">The sequence shown here is derived from an EMBL/GenBank/DDBJ whole genome shotgun (WGS) entry which is preliminary data.</text>
</comment>
<dbReference type="PANTHER" id="PTHR35288:SF2">
    <property type="entry name" value="TRANSMEMBRANE PROTEIN"/>
    <property type="match status" value="1"/>
</dbReference>
<evidence type="ECO:0000313" key="2">
    <source>
        <dbReference type="EMBL" id="PQP96838.1"/>
    </source>
</evidence>
<accession>A0A314XW58</accession>
<dbReference type="OrthoDB" id="2016444at2759"/>
<keyword evidence="1" id="KW-1133">Transmembrane helix</keyword>
<gene>
    <name evidence="2" type="ORF">Pyn_11683</name>
</gene>
<keyword evidence="3" id="KW-1185">Reference proteome</keyword>
<dbReference type="AlphaFoldDB" id="A0A314XW58"/>
<reference evidence="2 3" key="1">
    <citation type="submission" date="2018-02" db="EMBL/GenBank/DDBJ databases">
        <title>Draft genome of wild Prunus yedoensis var. nudiflora.</title>
        <authorList>
            <person name="Baek S."/>
            <person name="Kim J.-H."/>
            <person name="Choi K."/>
            <person name="Kim G.-B."/>
            <person name="Cho A."/>
            <person name="Jang H."/>
            <person name="Shin C.-H."/>
            <person name="Yu H.-J."/>
            <person name="Mun J.-H."/>
        </authorList>
    </citation>
    <scope>NUCLEOTIDE SEQUENCE [LARGE SCALE GENOMIC DNA]</scope>
    <source>
        <strain evidence="3">cv. Jeju island</strain>
        <tissue evidence="2">Leaf</tissue>
    </source>
</reference>
<evidence type="ECO:0000256" key="1">
    <source>
        <dbReference type="SAM" id="Phobius"/>
    </source>
</evidence>